<dbReference type="PROSITE" id="PS51898">
    <property type="entry name" value="TYR_RECOMBINASE"/>
    <property type="match status" value="1"/>
</dbReference>
<keyword evidence="2" id="KW-0229">DNA integration</keyword>
<feature type="region of interest" description="Disordered" evidence="6">
    <location>
        <begin position="230"/>
        <end position="249"/>
    </location>
</feature>
<dbReference type="PANTHER" id="PTHR30349:SF41">
    <property type="entry name" value="INTEGRASE_RECOMBINASE PROTEIN MJ0367-RELATED"/>
    <property type="match status" value="1"/>
</dbReference>
<comment type="similarity">
    <text evidence="1">Belongs to the 'phage' integrase family.</text>
</comment>
<dbReference type="GO" id="GO:0006310">
    <property type="term" value="P:DNA recombination"/>
    <property type="evidence" value="ECO:0007669"/>
    <property type="project" value="UniProtKB-KW"/>
</dbReference>
<protein>
    <submittedName>
        <fullName evidence="9">Recombinase</fullName>
    </submittedName>
</protein>
<evidence type="ECO:0000313" key="9">
    <source>
        <dbReference type="EMBL" id="HEG90308.1"/>
    </source>
</evidence>
<dbReference type="InterPro" id="IPR010998">
    <property type="entry name" value="Integrase_recombinase_N"/>
</dbReference>
<dbReference type="InterPro" id="IPR044068">
    <property type="entry name" value="CB"/>
</dbReference>
<dbReference type="InterPro" id="IPR050090">
    <property type="entry name" value="Tyrosine_recombinase_XerCD"/>
</dbReference>
<dbReference type="GO" id="GO:0003677">
    <property type="term" value="F:DNA binding"/>
    <property type="evidence" value="ECO:0007669"/>
    <property type="project" value="UniProtKB-UniRule"/>
</dbReference>
<evidence type="ECO:0000256" key="2">
    <source>
        <dbReference type="ARBA" id="ARBA00022908"/>
    </source>
</evidence>
<dbReference type="Pfam" id="PF00589">
    <property type="entry name" value="Phage_integrase"/>
    <property type="match status" value="1"/>
</dbReference>
<keyword evidence="3 5" id="KW-0238">DNA-binding</keyword>
<sequence length="337" mass="37699">MADQPVTIQAAVEDFFEDLRLSPRSKKTYRIAIQEFLVYLREHCQLDPACAPVTVLTEDHAAGFATARMPADVRSPEEVSQMRTAQTKLAAVRKFYSYLVSFDVHPALSTEKLRARISAVMPRFTPPPPDVSTADLDRIVEYVRRLPREGNPSRDLRRLKLKALVLFLYRTGVRVSELCALRRRDIDLASGTAHIYRAKGGKSRTVHFDAETAEALVAYWTARGDAGRGTDSLPAFSGRDKPGSPGRPISPRTVEHLISQLAQAAGVERQITPHSFRHGLATELVRRRVRESTVQTILGHASPATTRIYVHKTALEVAEEYQEAFGRYRRPPGWGTS</sequence>
<organism evidence="9">
    <name type="scientific">Thermorudis peleae</name>
    <dbReference type="NCBI Taxonomy" id="1382356"/>
    <lineage>
        <taxon>Bacteria</taxon>
        <taxon>Pseudomonadati</taxon>
        <taxon>Thermomicrobiota</taxon>
        <taxon>Thermomicrobia</taxon>
        <taxon>Thermomicrobia incertae sedis</taxon>
        <taxon>Thermorudis</taxon>
    </lineage>
</organism>
<dbReference type="InterPro" id="IPR002104">
    <property type="entry name" value="Integrase_catalytic"/>
</dbReference>
<dbReference type="Gene3D" id="1.10.443.10">
    <property type="entry name" value="Intergrase catalytic core"/>
    <property type="match status" value="1"/>
</dbReference>
<dbReference type="AlphaFoldDB" id="A0A831WXU1"/>
<evidence type="ECO:0000256" key="6">
    <source>
        <dbReference type="SAM" id="MobiDB-lite"/>
    </source>
</evidence>
<keyword evidence="4" id="KW-0233">DNA recombination</keyword>
<comment type="caution">
    <text evidence="9">The sequence shown here is derived from an EMBL/GenBank/DDBJ whole genome shotgun (WGS) entry which is preliminary data.</text>
</comment>
<feature type="domain" description="Core-binding (CB)" evidence="8">
    <location>
        <begin position="6"/>
        <end position="100"/>
    </location>
</feature>
<evidence type="ECO:0000256" key="3">
    <source>
        <dbReference type="ARBA" id="ARBA00023125"/>
    </source>
</evidence>
<accession>A0A831WXU1</accession>
<proteinExistence type="inferred from homology"/>
<dbReference type="EMBL" id="DSIY01000054">
    <property type="protein sequence ID" value="HEG90308.1"/>
    <property type="molecule type" value="Genomic_DNA"/>
</dbReference>
<dbReference type="GO" id="GO:0015074">
    <property type="term" value="P:DNA integration"/>
    <property type="evidence" value="ECO:0007669"/>
    <property type="project" value="UniProtKB-KW"/>
</dbReference>
<name>A0A831WXU1_9BACT</name>
<feature type="domain" description="Tyr recombinase" evidence="7">
    <location>
        <begin position="126"/>
        <end position="322"/>
    </location>
</feature>
<dbReference type="CDD" id="cd00397">
    <property type="entry name" value="DNA_BRE_C"/>
    <property type="match status" value="1"/>
</dbReference>
<evidence type="ECO:0000259" key="8">
    <source>
        <dbReference type="PROSITE" id="PS51900"/>
    </source>
</evidence>
<dbReference type="Gene3D" id="1.10.150.130">
    <property type="match status" value="1"/>
</dbReference>
<gene>
    <name evidence="9" type="ORF">ENP34_02540</name>
</gene>
<evidence type="ECO:0000256" key="4">
    <source>
        <dbReference type="ARBA" id="ARBA00023172"/>
    </source>
</evidence>
<evidence type="ECO:0000256" key="1">
    <source>
        <dbReference type="ARBA" id="ARBA00008857"/>
    </source>
</evidence>
<dbReference type="SUPFAM" id="SSF56349">
    <property type="entry name" value="DNA breaking-rejoining enzymes"/>
    <property type="match status" value="1"/>
</dbReference>
<evidence type="ECO:0000256" key="5">
    <source>
        <dbReference type="PROSITE-ProRule" id="PRU01248"/>
    </source>
</evidence>
<reference evidence="9" key="1">
    <citation type="journal article" date="2020" name="mSystems">
        <title>Genome- and Community-Level Interaction Insights into Carbon Utilization and Element Cycling Functions of Hydrothermarchaeota in Hydrothermal Sediment.</title>
        <authorList>
            <person name="Zhou Z."/>
            <person name="Liu Y."/>
            <person name="Xu W."/>
            <person name="Pan J."/>
            <person name="Luo Z.H."/>
            <person name="Li M."/>
        </authorList>
    </citation>
    <scope>NUCLEOTIDE SEQUENCE [LARGE SCALE GENOMIC DNA]</scope>
    <source>
        <strain evidence="9">SpSt-210</strain>
    </source>
</reference>
<dbReference type="InterPro" id="IPR013762">
    <property type="entry name" value="Integrase-like_cat_sf"/>
</dbReference>
<dbReference type="PANTHER" id="PTHR30349">
    <property type="entry name" value="PHAGE INTEGRASE-RELATED"/>
    <property type="match status" value="1"/>
</dbReference>
<dbReference type="InterPro" id="IPR011010">
    <property type="entry name" value="DNA_brk_join_enz"/>
</dbReference>
<evidence type="ECO:0000259" key="7">
    <source>
        <dbReference type="PROSITE" id="PS51898"/>
    </source>
</evidence>
<dbReference type="PROSITE" id="PS51900">
    <property type="entry name" value="CB"/>
    <property type="match status" value="1"/>
</dbReference>